<dbReference type="GO" id="GO:0005634">
    <property type="term" value="C:nucleus"/>
    <property type="evidence" value="ECO:0007669"/>
    <property type="project" value="TreeGrafter"/>
</dbReference>
<feature type="domain" description="TNase-like" evidence="7">
    <location>
        <begin position="533"/>
        <end position="670"/>
    </location>
</feature>
<evidence type="ECO:0000256" key="3">
    <source>
        <dbReference type="ARBA" id="ARBA00022490"/>
    </source>
</evidence>
<dbReference type="PIRSF" id="PIRSF017179">
    <property type="entry name" value="RISC-Tudor-SN"/>
    <property type="match status" value="1"/>
</dbReference>
<accession>A0A481UIY3</accession>
<dbReference type="Gene3D" id="2.40.50.90">
    <property type="match status" value="5"/>
</dbReference>
<dbReference type="FunFam" id="2.40.50.90:FF:000003">
    <property type="entry name" value="Staphylococcal nuclease domain-containing protein"/>
    <property type="match status" value="1"/>
</dbReference>
<feature type="domain" description="Tudor" evidence="6">
    <location>
        <begin position="738"/>
        <end position="796"/>
    </location>
</feature>
<dbReference type="GO" id="GO:0031047">
    <property type="term" value="P:regulatory ncRNA-mediated gene silencing"/>
    <property type="evidence" value="ECO:0007669"/>
    <property type="project" value="UniProtKB-UniRule"/>
</dbReference>
<feature type="domain" description="TNase-like" evidence="7">
    <location>
        <begin position="342"/>
        <end position="505"/>
    </location>
</feature>
<protein>
    <recommendedName>
        <fullName evidence="2">Staphylococcal nuclease domain-containing protein 1</fullName>
    </recommendedName>
</protein>
<dbReference type="PANTHER" id="PTHR12302">
    <property type="entry name" value="EBNA2 BINDING PROTEIN P100"/>
    <property type="match status" value="1"/>
</dbReference>
<dbReference type="PANTHER" id="PTHR12302:SF2">
    <property type="entry name" value="STAPHYLOCOCCAL NUCLEASE DOMAIN-CONTAINING PROTEIN 1"/>
    <property type="match status" value="1"/>
</dbReference>
<organism evidence="8">
    <name type="scientific">Folsomia candida</name>
    <name type="common">Springtail</name>
    <dbReference type="NCBI Taxonomy" id="158441"/>
    <lineage>
        <taxon>Eukaryota</taxon>
        <taxon>Metazoa</taxon>
        <taxon>Ecdysozoa</taxon>
        <taxon>Arthropoda</taxon>
        <taxon>Hexapoda</taxon>
        <taxon>Collembola</taxon>
        <taxon>Entomobryomorpha</taxon>
        <taxon>Isotomoidea</taxon>
        <taxon>Isotomidae</taxon>
        <taxon>Proisotominae</taxon>
        <taxon>Folsomia</taxon>
    </lineage>
</organism>
<dbReference type="GO" id="GO:0003723">
    <property type="term" value="F:RNA binding"/>
    <property type="evidence" value="ECO:0007669"/>
    <property type="project" value="UniProtKB-UniRule"/>
</dbReference>
<evidence type="ECO:0000256" key="2">
    <source>
        <dbReference type="ARBA" id="ARBA00017230"/>
    </source>
</evidence>
<dbReference type="FunFam" id="2.40.50.90:FF:000001">
    <property type="entry name" value="Staphylococcal nuclease domain-containing protein"/>
    <property type="match status" value="1"/>
</dbReference>
<dbReference type="GO" id="GO:0004518">
    <property type="term" value="F:nuclease activity"/>
    <property type="evidence" value="ECO:0007669"/>
    <property type="project" value="TreeGrafter"/>
</dbReference>
<dbReference type="InterPro" id="IPR035437">
    <property type="entry name" value="SNase_OB-fold_sf"/>
</dbReference>
<keyword evidence="4" id="KW-0677">Repeat</keyword>
<dbReference type="Gene3D" id="2.30.30.140">
    <property type="match status" value="1"/>
</dbReference>
<dbReference type="SUPFAM" id="SSF63748">
    <property type="entry name" value="Tudor/PWWP/MBT"/>
    <property type="match status" value="1"/>
</dbReference>
<dbReference type="GO" id="GO:0031332">
    <property type="term" value="C:RNAi effector complex"/>
    <property type="evidence" value="ECO:0007669"/>
    <property type="project" value="InterPro"/>
</dbReference>
<evidence type="ECO:0000313" key="8">
    <source>
        <dbReference type="EMBL" id="QBI71274.1"/>
    </source>
</evidence>
<name>A0A481UIY3_FOLCA</name>
<dbReference type="FunFam" id="2.40.50.90:FF:000002">
    <property type="entry name" value="Staphylococcal nuclease domain-containing protein"/>
    <property type="match status" value="1"/>
</dbReference>
<dbReference type="InterPro" id="IPR016685">
    <property type="entry name" value="Silence_cplx_Nase-comp_TudorSN"/>
</dbReference>
<dbReference type="SUPFAM" id="SSF50199">
    <property type="entry name" value="Staphylococcal nuclease"/>
    <property type="match status" value="5"/>
</dbReference>
<dbReference type="GO" id="GO:0005829">
    <property type="term" value="C:cytosol"/>
    <property type="evidence" value="ECO:0007669"/>
    <property type="project" value="UniProtKB-UniRule"/>
</dbReference>
<dbReference type="InterPro" id="IPR016071">
    <property type="entry name" value="Staphylococal_nuclease_OB-fold"/>
</dbReference>
<evidence type="ECO:0000259" key="7">
    <source>
        <dbReference type="PROSITE" id="PS50830"/>
    </source>
</evidence>
<dbReference type="Pfam" id="PF00565">
    <property type="entry name" value="SNase"/>
    <property type="match status" value="5"/>
</dbReference>
<dbReference type="CDD" id="cd00175">
    <property type="entry name" value="SNc"/>
    <property type="match status" value="1"/>
</dbReference>
<sequence length="920" mass="102472">MSVQPQPIIPAVPQYLKGFVKQVLSGDSIIIRGVPKRGPPPERQLNLSSISAPRLARRPGGNVKIEDSKDEPWAWEAREFMRKKLVGKEVWFAIDYKVPASGREYGVVLLGRDAHTAENITEAIISAGLATVRKEGKSDVSALVELEEAAKSAGKGKWGPDPPESHVRNITWSLENPRSLLEKFGRKPVQAVVEHVRDGSTIRVLLLPSFHYVTVMISGIRCPGFKVDSEGKPDPSTTEAFAEEAKFFTEIRLLQSDVEVALESVNNQSFVGSVIHPNGNIAELLLRDGFARCIDWSMGFVSGGAEPLRTAEKVAKEKKLRLWKDYQANQASGLDSLKPKDKDFVGTVVECINADALVVKLQDGTLKKVFLASIRPPRQETIQEKLAEGQTKEAPAPKEARPKGFRPLYDIPFMYEAREYMRKKLIGKKVQVSVDYIQPTSNNFPEKIGCTVKSDGVNIGEALLTKGLATVIRYRQDDDQRASDYDTLLAAEAKAQKALKGLHGKDTPTHHVIDITGDAAKAKQFLPYFQRAGKLPAVVEYVASGSRLRVYVPREARLITLLLAGISCPRAGRTVPGGSASMEAEPFGDEALAFTKDVCHQREVEIEVDSIDKAGNFIGFIFIEGKNLSVALVDEGLASVHFSAEKTPYFRPLQIAEDNAKARREKIWMNYEDTKDDVKPEDDKAERKYEPKKVIVTEVTNELHIFVQFTDHGAKLEALTSDIRRELAEKPPLTGAYTPKKGDLCVARFSADNEWYRAKIEKVEKDQVHVLYIDYGNREVIKSSRCAVLPSVPGASDQGFAKEYTLGFVSLPSDPDYAQEAIYALKHDTQEGNFLLNIEYRNGGIEYVSLAVEESKADIAQNLVKEGLLMVENRKERRLQKLVKDFKTAESEAKMKHLNIWQYGDITEDDAREFGMSNRN</sequence>
<proteinExistence type="evidence at transcript level"/>
<dbReference type="EMBL" id="MH551277">
    <property type="protein sequence ID" value="QBI71274.1"/>
    <property type="molecule type" value="mRNA"/>
</dbReference>
<dbReference type="Pfam" id="PF00567">
    <property type="entry name" value="TUDOR"/>
    <property type="match status" value="1"/>
</dbReference>
<evidence type="ECO:0000256" key="1">
    <source>
        <dbReference type="ARBA" id="ARBA00004496"/>
    </source>
</evidence>
<dbReference type="CDD" id="cd20433">
    <property type="entry name" value="Tudor_TDRD11"/>
    <property type="match status" value="1"/>
</dbReference>
<dbReference type="SMART" id="SM00333">
    <property type="entry name" value="TUDOR"/>
    <property type="match status" value="1"/>
</dbReference>
<dbReference type="PROSITE" id="PS50830">
    <property type="entry name" value="TNASE_3"/>
    <property type="match status" value="4"/>
</dbReference>
<dbReference type="AlphaFoldDB" id="A0A481UIY3"/>
<evidence type="ECO:0000256" key="5">
    <source>
        <dbReference type="PIRNR" id="PIRNR017179"/>
    </source>
</evidence>
<dbReference type="FunFam" id="2.40.50.90:FF:000018">
    <property type="entry name" value="Ribonuclease"/>
    <property type="match status" value="1"/>
</dbReference>
<dbReference type="FunFam" id="2.40.50.90:FF:000005">
    <property type="entry name" value="Staphylococcal nuclease domain-containing protein"/>
    <property type="match status" value="1"/>
</dbReference>
<feature type="domain" description="TNase-like" evidence="7">
    <location>
        <begin position="187"/>
        <end position="325"/>
    </location>
</feature>
<dbReference type="FunFam" id="2.30.30.140:FF:000018">
    <property type="entry name" value="Serine/threonine-protein kinase 31"/>
    <property type="match status" value="1"/>
</dbReference>
<evidence type="ECO:0000259" key="6">
    <source>
        <dbReference type="PROSITE" id="PS50304"/>
    </source>
</evidence>
<dbReference type="InterPro" id="IPR002999">
    <property type="entry name" value="Tudor"/>
</dbReference>
<dbReference type="OrthoDB" id="10023235at2759"/>
<comment type="subcellular location">
    <subcellularLocation>
        <location evidence="1 5">Cytoplasm</location>
    </subcellularLocation>
</comment>
<reference evidence="8" key="1">
    <citation type="journal article" date="2019" name="Sci. Rep.">
        <title>No signal of deleterious mutation accumulation in conserved gene sequences of extant asexual hexapods.</title>
        <authorList>
            <person name="Brandt A."/>
            <person name="Bast J."/>
            <person name="Scheu S."/>
            <person name="Meusemann K."/>
            <person name="Donath A."/>
            <person name="Schuette K."/>
            <person name="Machida R."/>
            <person name="Kraaijeveld K."/>
        </authorList>
    </citation>
    <scope>NUCLEOTIDE SEQUENCE</scope>
</reference>
<evidence type="ECO:0000256" key="4">
    <source>
        <dbReference type="ARBA" id="ARBA00022737"/>
    </source>
</evidence>
<dbReference type="InterPro" id="IPR047386">
    <property type="entry name" value="Tudor_TDRD11"/>
</dbReference>
<keyword evidence="3 5" id="KW-0963">Cytoplasm</keyword>
<dbReference type="SMART" id="SM00318">
    <property type="entry name" value="SNc"/>
    <property type="match status" value="4"/>
</dbReference>
<feature type="domain" description="TNase-like" evidence="7">
    <location>
        <begin position="14"/>
        <end position="160"/>
    </location>
</feature>
<dbReference type="PROSITE" id="PS50304">
    <property type="entry name" value="TUDOR"/>
    <property type="match status" value="1"/>
</dbReference>
<dbReference type="GO" id="GO:0006402">
    <property type="term" value="P:mRNA catabolic process"/>
    <property type="evidence" value="ECO:0007669"/>
    <property type="project" value="UniProtKB-UniRule"/>
</dbReference>